<dbReference type="EMBL" id="KN837241">
    <property type="protein sequence ID" value="KIJ31531.1"/>
    <property type="molecule type" value="Genomic_DNA"/>
</dbReference>
<protein>
    <submittedName>
        <fullName evidence="1">Uncharacterized protein</fullName>
    </submittedName>
</protein>
<dbReference type="InterPro" id="IPR008949">
    <property type="entry name" value="Isoprenoid_synthase_dom_sf"/>
</dbReference>
<dbReference type="SUPFAM" id="SSF48576">
    <property type="entry name" value="Terpenoid synthases"/>
    <property type="match status" value="1"/>
</dbReference>
<evidence type="ECO:0000313" key="2">
    <source>
        <dbReference type="Proteomes" id="UP000054279"/>
    </source>
</evidence>
<accession>A0A0C9V1S7</accession>
<name>A0A0C9V1S7_SPHS4</name>
<dbReference type="Pfam" id="PF19086">
    <property type="entry name" value="Terpene_syn_C_2"/>
    <property type="match status" value="1"/>
</dbReference>
<dbReference type="AlphaFoldDB" id="A0A0C9V1S7"/>
<feature type="non-terminal residue" evidence="1">
    <location>
        <position position="1"/>
    </location>
</feature>
<reference evidence="1 2" key="1">
    <citation type="submission" date="2014-06" db="EMBL/GenBank/DDBJ databases">
        <title>Evolutionary Origins and Diversification of the Mycorrhizal Mutualists.</title>
        <authorList>
            <consortium name="DOE Joint Genome Institute"/>
            <consortium name="Mycorrhizal Genomics Consortium"/>
            <person name="Kohler A."/>
            <person name="Kuo A."/>
            <person name="Nagy L.G."/>
            <person name="Floudas D."/>
            <person name="Copeland A."/>
            <person name="Barry K.W."/>
            <person name="Cichocki N."/>
            <person name="Veneault-Fourrey C."/>
            <person name="LaButti K."/>
            <person name="Lindquist E.A."/>
            <person name="Lipzen A."/>
            <person name="Lundell T."/>
            <person name="Morin E."/>
            <person name="Murat C."/>
            <person name="Riley R."/>
            <person name="Ohm R."/>
            <person name="Sun H."/>
            <person name="Tunlid A."/>
            <person name="Henrissat B."/>
            <person name="Grigoriev I.V."/>
            <person name="Hibbett D.S."/>
            <person name="Martin F."/>
        </authorList>
    </citation>
    <scope>NUCLEOTIDE SEQUENCE [LARGE SCALE GENOMIC DNA]</scope>
    <source>
        <strain evidence="1 2">SS14</strain>
    </source>
</reference>
<gene>
    <name evidence="1" type="ORF">M422DRAFT_125844</name>
</gene>
<dbReference type="Proteomes" id="UP000054279">
    <property type="component" value="Unassembled WGS sequence"/>
</dbReference>
<organism evidence="1 2">
    <name type="scientific">Sphaerobolus stellatus (strain SS14)</name>
    <dbReference type="NCBI Taxonomy" id="990650"/>
    <lineage>
        <taxon>Eukaryota</taxon>
        <taxon>Fungi</taxon>
        <taxon>Dikarya</taxon>
        <taxon>Basidiomycota</taxon>
        <taxon>Agaricomycotina</taxon>
        <taxon>Agaricomycetes</taxon>
        <taxon>Phallomycetidae</taxon>
        <taxon>Geastrales</taxon>
        <taxon>Sphaerobolaceae</taxon>
        <taxon>Sphaerobolus</taxon>
    </lineage>
</organism>
<dbReference type="HOGENOM" id="CLU_2365411_0_0_1"/>
<proteinExistence type="predicted"/>
<dbReference type="Gene3D" id="1.10.600.10">
    <property type="entry name" value="Farnesyl Diphosphate Synthase"/>
    <property type="match status" value="1"/>
</dbReference>
<feature type="non-terminal residue" evidence="1">
    <location>
        <position position="96"/>
    </location>
</feature>
<evidence type="ECO:0000313" key="1">
    <source>
        <dbReference type="EMBL" id="KIJ31531.1"/>
    </source>
</evidence>
<dbReference type="OrthoDB" id="2861623at2759"/>
<keyword evidence="2" id="KW-1185">Reference proteome</keyword>
<sequence length="96" mass="11406">FYVNHIQKGRPNVARHFIENFYKYTEVVETEAKLREKNEVLDIPDYVALRREISAVRTCFDLVEYCLDLDLPDYVHKDPIFVCGYNAAMDLVFWVN</sequence>